<feature type="region of interest" description="Disordered" evidence="2">
    <location>
        <begin position="255"/>
        <end position="379"/>
    </location>
</feature>
<feature type="compositionally biased region" description="Basic residues" evidence="2">
    <location>
        <begin position="704"/>
        <end position="715"/>
    </location>
</feature>
<dbReference type="InParanoid" id="A0A6P7FI12"/>
<dbReference type="RefSeq" id="XP_028134602.1">
    <property type="nucleotide sequence ID" value="XM_028278801.1"/>
</dbReference>
<dbReference type="GO" id="GO:0005524">
    <property type="term" value="F:ATP binding"/>
    <property type="evidence" value="ECO:0007669"/>
    <property type="project" value="InterPro"/>
</dbReference>
<feature type="compositionally biased region" description="Basic and acidic residues" evidence="2">
    <location>
        <begin position="103"/>
        <end position="123"/>
    </location>
</feature>
<dbReference type="GO" id="GO:0003677">
    <property type="term" value="F:DNA binding"/>
    <property type="evidence" value="ECO:0007669"/>
    <property type="project" value="TreeGrafter"/>
</dbReference>
<feature type="compositionally biased region" description="Basic and acidic residues" evidence="2">
    <location>
        <begin position="324"/>
        <end position="341"/>
    </location>
</feature>
<evidence type="ECO:0000313" key="4">
    <source>
        <dbReference type="RefSeq" id="XP_028134602.1"/>
    </source>
</evidence>
<dbReference type="PANTHER" id="PTHR23389">
    <property type="entry name" value="CHROMOSOME TRANSMISSION FIDELITY FACTOR 18"/>
    <property type="match status" value="1"/>
</dbReference>
<dbReference type="InterPro" id="IPR027417">
    <property type="entry name" value="P-loop_NTPase"/>
</dbReference>
<dbReference type="SUPFAM" id="SSF52540">
    <property type="entry name" value="P-loop containing nucleoside triphosphate hydrolases"/>
    <property type="match status" value="1"/>
</dbReference>
<protein>
    <submittedName>
        <fullName evidence="4">ATPase family AAA domain-containing protein 5</fullName>
    </submittedName>
</protein>
<dbReference type="FunCoup" id="A0A6P7FI12">
    <property type="interactions" value="155"/>
</dbReference>
<dbReference type="Pfam" id="PF00004">
    <property type="entry name" value="AAA"/>
    <property type="match status" value="1"/>
</dbReference>
<feature type="compositionally biased region" description="Polar residues" evidence="2">
    <location>
        <begin position="93"/>
        <end position="102"/>
    </location>
</feature>
<feature type="compositionally biased region" description="Basic and acidic residues" evidence="2">
    <location>
        <begin position="694"/>
        <end position="703"/>
    </location>
</feature>
<feature type="region of interest" description="Disordered" evidence="2">
    <location>
        <begin position="1"/>
        <end position="140"/>
    </location>
</feature>
<accession>A0A6P7FI12</accession>
<gene>
    <name evidence="4" type="primary">LOC114329625</name>
</gene>
<feature type="region of interest" description="Disordered" evidence="2">
    <location>
        <begin position="694"/>
        <end position="721"/>
    </location>
</feature>
<feature type="region of interest" description="Disordered" evidence="2">
    <location>
        <begin position="1023"/>
        <end position="1043"/>
    </location>
</feature>
<keyword evidence="1" id="KW-0175">Coiled coil</keyword>
<name>A0A6P7FI12_DIAVI</name>
<feature type="coiled-coil region" evidence="1">
    <location>
        <begin position="419"/>
        <end position="446"/>
    </location>
</feature>
<dbReference type="SMART" id="SM00382">
    <property type="entry name" value="AAA"/>
    <property type="match status" value="1"/>
</dbReference>
<dbReference type="GO" id="GO:0016887">
    <property type="term" value="F:ATP hydrolysis activity"/>
    <property type="evidence" value="ECO:0007669"/>
    <property type="project" value="InterPro"/>
</dbReference>
<proteinExistence type="predicted"/>
<feature type="region of interest" description="Disordered" evidence="2">
    <location>
        <begin position="777"/>
        <end position="805"/>
    </location>
</feature>
<evidence type="ECO:0000259" key="3">
    <source>
        <dbReference type="SMART" id="SM00382"/>
    </source>
</evidence>
<dbReference type="InterPro" id="IPR003593">
    <property type="entry name" value="AAA+_ATPase"/>
</dbReference>
<dbReference type="InterPro" id="IPR003959">
    <property type="entry name" value="ATPase_AAA_core"/>
</dbReference>
<feature type="compositionally biased region" description="Basic and acidic residues" evidence="2">
    <location>
        <begin position="255"/>
        <end position="264"/>
    </location>
</feature>
<evidence type="ECO:0000256" key="1">
    <source>
        <dbReference type="SAM" id="Coils"/>
    </source>
</evidence>
<feature type="compositionally biased region" description="Basic residues" evidence="2">
    <location>
        <begin position="41"/>
        <end position="51"/>
    </location>
</feature>
<feature type="compositionally biased region" description="Basic and acidic residues" evidence="2">
    <location>
        <begin position="348"/>
        <end position="377"/>
    </location>
</feature>
<dbReference type="OrthoDB" id="9996895at2759"/>
<dbReference type="PANTHER" id="PTHR23389:SF21">
    <property type="entry name" value="ATPASE FAMILY AAA DOMAIN-CONTAINING PROTEIN 5"/>
    <property type="match status" value="1"/>
</dbReference>
<reference evidence="4" key="1">
    <citation type="submission" date="2025-08" db="UniProtKB">
        <authorList>
            <consortium name="RefSeq"/>
        </authorList>
    </citation>
    <scope>IDENTIFICATION</scope>
</reference>
<feature type="domain" description="AAA+ ATPase" evidence="3">
    <location>
        <begin position="805"/>
        <end position="960"/>
    </location>
</feature>
<sequence>MKDIKDYFSSPPKKKDVNSEDSVVPVIEVEPESDKNGDTSRKKRRKKKKRKVSDPAVRDVTELLSENLKFSPNNSGHTKRASGNGSFIKALVQETSNSSDSPTKMKENKPDNCRNGLIKESKLKNISNKPTSAVKLNLEGNNNEKKTLEVDVQETSDDLNSAQKSNKVNAFQFLMDRRNKSIGLNSPGKELDKDFSVEEQENKEKLAARRDLFMNWSEQKGSAKRKRLEEEKDEIIDKKLRVRAKRLKKLLKVEGEEFEKSEKVPRRKRVAKIESSSEDSDFEVVKVKQDITEDQSSKKEKNRINKEVKEDKKVEIKKKRGRPRKNEDKNLPKEANDEINKTKKHIKDCKVDDKSIEKSPKDNYTKEDNKDNQKEKNTANLKVEINNKLKKAVKTKAGSMLAFITTDKVRDVDVEAEIINETVENKTNLEENITRKKRKYMKKSKRKKSKYNSKVIALDDSSRDTVIFTKVSKETDHLEVESSTGGIVTCTRRSSRLKIQEDKNENEKSTRNSKVMDYAENSTSEESDTVEILALSADEKKQNVPKKNVKLAPIFCKAIPKPKEDPAVVEARKQFLLSGLPSELKKTIEKQNSIIEQQNTFPITQHIQQRCDSAFWALPHSELQLVEVSPLAVDYNIRCEQLTKSNIIRSINIDTEMKKVDKLKVLLNKIKAENPNYPVYKSFRQIHEKSGRKLDITEDDTKTHERKRKRNKKKKEKEVNQTVEVLDQKTDTESVEYSMWTEKYKPKCSNDIIGNALAVKSLKIWLEDWKQFSQEINSKKRRRSSTSESEFEKTDSDSRESSNLPGKIIVLSGPCGSGKTTTVYALCNELGFNVIELNASSKRTGKRLLQELQEATQSHQVRNKESQLFQTFFKSNSQTEKKSNSQTEKPENSSKKMCVLLIEDVDVVFEHDDGFISALLQLSTTSKRPIIATTTDYTSFIVQKFLGIYEYIEFVPLSSFLLSTWLQIVFLVEGLYVSQDEIGSLLEYYKGDVRKTLLQFQFWVQSGGQLQRNPPLIKLEYKKTPSDEQLDEDEKTGAADEEKCTEDDVFEHKQCLESFEILERDESFRVPFYLNLGLLWWNLPSILNIPDVSVQRIHYEQNDDLAKEETGKDLKQKTIKQIESIGKVYDALSHVDVTFRKNSFFSPEPLKRFSLDVKDSLELSETLNSYSDLEFVHELTHSFVNGCISHCGTVNRESCGLNVTMPDKIERRWRTKIDKCEDAFNEALPMTTDRRAAALDYMPALRNITRSESVRAANNTKRGNRFRYYLRDVGIKYNDGIIKSACEILNSVE</sequence>
<feature type="compositionally biased region" description="Basic and acidic residues" evidence="2">
    <location>
        <begin position="283"/>
        <end position="314"/>
    </location>
</feature>
<dbReference type="Gene3D" id="3.40.50.300">
    <property type="entry name" value="P-loop containing nucleotide triphosphate hydrolases"/>
    <property type="match status" value="1"/>
</dbReference>
<dbReference type="GO" id="GO:0005634">
    <property type="term" value="C:nucleus"/>
    <property type="evidence" value="ECO:0007669"/>
    <property type="project" value="TreeGrafter"/>
</dbReference>
<feature type="compositionally biased region" description="Basic and acidic residues" evidence="2">
    <location>
        <begin position="52"/>
        <end position="61"/>
    </location>
</feature>
<evidence type="ECO:0000256" key="2">
    <source>
        <dbReference type="SAM" id="MobiDB-lite"/>
    </source>
</evidence>
<organism evidence="4">
    <name type="scientific">Diabrotica virgifera virgifera</name>
    <name type="common">western corn rootworm</name>
    <dbReference type="NCBI Taxonomy" id="50390"/>
    <lineage>
        <taxon>Eukaryota</taxon>
        <taxon>Metazoa</taxon>
        <taxon>Ecdysozoa</taxon>
        <taxon>Arthropoda</taxon>
        <taxon>Hexapoda</taxon>
        <taxon>Insecta</taxon>
        <taxon>Pterygota</taxon>
        <taxon>Neoptera</taxon>
        <taxon>Endopterygota</taxon>
        <taxon>Coleoptera</taxon>
        <taxon>Polyphaga</taxon>
        <taxon>Cucujiformia</taxon>
        <taxon>Chrysomeloidea</taxon>
        <taxon>Chrysomelidae</taxon>
        <taxon>Galerucinae</taxon>
        <taxon>Diabroticina</taxon>
        <taxon>Diabroticites</taxon>
        <taxon>Diabrotica</taxon>
    </lineage>
</organism>
<feature type="compositionally biased region" description="Polar residues" evidence="2">
    <location>
        <begin position="68"/>
        <end position="85"/>
    </location>
</feature>
<dbReference type="GO" id="GO:0061860">
    <property type="term" value="F:DNA clamp unloader activity"/>
    <property type="evidence" value="ECO:0007669"/>
    <property type="project" value="TreeGrafter"/>
</dbReference>
<feature type="compositionally biased region" description="Basic and acidic residues" evidence="2">
    <location>
        <begin position="790"/>
        <end position="800"/>
    </location>
</feature>